<accession>A0A392TJ36</accession>
<feature type="domain" description="CCHC-type" evidence="3">
    <location>
        <begin position="51"/>
        <end position="66"/>
    </location>
</feature>
<dbReference type="EMBL" id="LXQA010591961">
    <property type="protein sequence ID" value="MCI61008.1"/>
    <property type="molecule type" value="Genomic_DNA"/>
</dbReference>
<dbReference type="Pfam" id="PF14392">
    <property type="entry name" value="zf-CCHC_4"/>
    <property type="match status" value="1"/>
</dbReference>
<dbReference type="GO" id="GO:0008270">
    <property type="term" value="F:zinc ion binding"/>
    <property type="evidence" value="ECO:0007669"/>
    <property type="project" value="UniProtKB-KW"/>
</dbReference>
<reference evidence="4 5" key="1">
    <citation type="journal article" date="2018" name="Front. Plant Sci.">
        <title>Red Clover (Trifolium pratense) and Zigzag Clover (T. medium) - A Picture of Genomic Similarities and Differences.</title>
        <authorList>
            <person name="Dluhosova J."/>
            <person name="Istvanek J."/>
            <person name="Nedelnik J."/>
            <person name="Repkova J."/>
        </authorList>
    </citation>
    <scope>NUCLEOTIDE SEQUENCE [LARGE SCALE GENOMIC DNA]</scope>
    <source>
        <strain evidence="5">cv. 10/8</strain>
        <tissue evidence="4">Leaf</tissue>
    </source>
</reference>
<keyword evidence="5" id="KW-1185">Reference proteome</keyword>
<dbReference type="SUPFAM" id="SSF57756">
    <property type="entry name" value="Retrovirus zinc finger-like domains"/>
    <property type="match status" value="1"/>
</dbReference>
<sequence>MNDRKGKGQDRGKPYDNKDNGSGRKKQGNGLCYKCGARGHMSYDCPSKGDKCFSCGKFGHKADVCRVKVFCFNCGEEGHKSPACRK</sequence>
<dbReference type="Proteomes" id="UP000265520">
    <property type="component" value="Unassembled WGS sequence"/>
</dbReference>
<feature type="domain" description="CCHC-type" evidence="3">
    <location>
        <begin position="32"/>
        <end position="47"/>
    </location>
</feature>
<dbReference type="SMART" id="SM00343">
    <property type="entry name" value="ZnF_C2HC"/>
    <property type="match status" value="3"/>
</dbReference>
<evidence type="ECO:0000259" key="3">
    <source>
        <dbReference type="PROSITE" id="PS50158"/>
    </source>
</evidence>
<dbReference type="Gene3D" id="4.10.60.10">
    <property type="entry name" value="Zinc finger, CCHC-type"/>
    <property type="match status" value="2"/>
</dbReference>
<dbReference type="GO" id="GO:0003676">
    <property type="term" value="F:nucleic acid binding"/>
    <property type="evidence" value="ECO:0007669"/>
    <property type="project" value="InterPro"/>
</dbReference>
<keyword evidence="1" id="KW-0479">Metal-binding</keyword>
<evidence type="ECO:0000313" key="4">
    <source>
        <dbReference type="EMBL" id="MCI61008.1"/>
    </source>
</evidence>
<proteinExistence type="predicted"/>
<dbReference type="Pfam" id="PF00098">
    <property type="entry name" value="zf-CCHC"/>
    <property type="match status" value="2"/>
</dbReference>
<dbReference type="InterPro" id="IPR036875">
    <property type="entry name" value="Znf_CCHC_sf"/>
</dbReference>
<protein>
    <submittedName>
        <fullName evidence="4">Cellular nucleic acid-binding protein</fullName>
    </submittedName>
</protein>
<keyword evidence="1" id="KW-0863">Zinc-finger</keyword>
<feature type="compositionally biased region" description="Basic and acidic residues" evidence="2">
    <location>
        <begin position="1"/>
        <end position="22"/>
    </location>
</feature>
<dbReference type="InterPro" id="IPR001878">
    <property type="entry name" value="Znf_CCHC"/>
</dbReference>
<organism evidence="4 5">
    <name type="scientific">Trifolium medium</name>
    <dbReference type="NCBI Taxonomy" id="97028"/>
    <lineage>
        <taxon>Eukaryota</taxon>
        <taxon>Viridiplantae</taxon>
        <taxon>Streptophyta</taxon>
        <taxon>Embryophyta</taxon>
        <taxon>Tracheophyta</taxon>
        <taxon>Spermatophyta</taxon>
        <taxon>Magnoliopsida</taxon>
        <taxon>eudicotyledons</taxon>
        <taxon>Gunneridae</taxon>
        <taxon>Pentapetalae</taxon>
        <taxon>rosids</taxon>
        <taxon>fabids</taxon>
        <taxon>Fabales</taxon>
        <taxon>Fabaceae</taxon>
        <taxon>Papilionoideae</taxon>
        <taxon>50 kb inversion clade</taxon>
        <taxon>NPAAA clade</taxon>
        <taxon>Hologalegina</taxon>
        <taxon>IRL clade</taxon>
        <taxon>Trifolieae</taxon>
        <taxon>Trifolium</taxon>
    </lineage>
</organism>
<feature type="region of interest" description="Disordered" evidence="2">
    <location>
        <begin position="1"/>
        <end position="29"/>
    </location>
</feature>
<evidence type="ECO:0000256" key="1">
    <source>
        <dbReference type="PROSITE-ProRule" id="PRU00047"/>
    </source>
</evidence>
<evidence type="ECO:0000313" key="5">
    <source>
        <dbReference type="Proteomes" id="UP000265520"/>
    </source>
</evidence>
<dbReference type="InterPro" id="IPR025836">
    <property type="entry name" value="Zn_knuckle_CX2CX4HX4C"/>
</dbReference>
<feature type="domain" description="CCHC-type" evidence="3">
    <location>
        <begin position="71"/>
        <end position="86"/>
    </location>
</feature>
<name>A0A392TJ36_9FABA</name>
<dbReference type="PROSITE" id="PS50158">
    <property type="entry name" value="ZF_CCHC"/>
    <property type="match status" value="3"/>
</dbReference>
<feature type="non-terminal residue" evidence="4">
    <location>
        <position position="86"/>
    </location>
</feature>
<evidence type="ECO:0000256" key="2">
    <source>
        <dbReference type="SAM" id="MobiDB-lite"/>
    </source>
</evidence>
<keyword evidence="1" id="KW-0862">Zinc</keyword>
<dbReference type="AlphaFoldDB" id="A0A392TJ36"/>
<comment type="caution">
    <text evidence="4">The sequence shown here is derived from an EMBL/GenBank/DDBJ whole genome shotgun (WGS) entry which is preliminary data.</text>
</comment>